<dbReference type="EMBL" id="BOMI01000108">
    <property type="protein sequence ID" value="GID76803.1"/>
    <property type="molecule type" value="Genomic_DNA"/>
</dbReference>
<feature type="signal peptide" evidence="1">
    <location>
        <begin position="1"/>
        <end position="25"/>
    </location>
</feature>
<dbReference type="InterPro" id="IPR029058">
    <property type="entry name" value="AB_hydrolase_fold"/>
</dbReference>
<evidence type="ECO:0000256" key="1">
    <source>
        <dbReference type="SAM" id="SignalP"/>
    </source>
</evidence>
<evidence type="ECO:0000313" key="2">
    <source>
        <dbReference type="EMBL" id="GID76803.1"/>
    </source>
</evidence>
<dbReference type="SUPFAM" id="SSF53474">
    <property type="entry name" value="alpha/beta-Hydrolases"/>
    <property type="match status" value="1"/>
</dbReference>
<dbReference type="Pfam" id="PF03583">
    <property type="entry name" value="LIP"/>
    <property type="match status" value="1"/>
</dbReference>
<proteinExistence type="predicted"/>
<evidence type="ECO:0000313" key="3">
    <source>
        <dbReference type="Proteomes" id="UP000609879"/>
    </source>
</evidence>
<dbReference type="PIRSF" id="PIRSF029171">
    <property type="entry name" value="Esterase_LipA"/>
    <property type="match status" value="1"/>
</dbReference>
<organism evidence="2 3">
    <name type="scientific">Paractinoplanes deccanensis</name>
    <dbReference type="NCBI Taxonomy" id="113561"/>
    <lineage>
        <taxon>Bacteria</taxon>
        <taxon>Bacillati</taxon>
        <taxon>Actinomycetota</taxon>
        <taxon>Actinomycetes</taxon>
        <taxon>Micromonosporales</taxon>
        <taxon>Micromonosporaceae</taxon>
        <taxon>Paractinoplanes</taxon>
    </lineage>
</organism>
<reference evidence="2 3" key="1">
    <citation type="submission" date="2021-01" db="EMBL/GenBank/DDBJ databases">
        <title>Whole genome shotgun sequence of Actinoplanes deccanensis NBRC 13994.</title>
        <authorList>
            <person name="Komaki H."/>
            <person name="Tamura T."/>
        </authorList>
    </citation>
    <scope>NUCLEOTIDE SEQUENCE [LARGE SCALE GENOMIC DNA]</scope>
    <source>
        <strain evidence="2 3">NBRC 13994</strain>
    </source>
</reference>
<keyword evidence="3" id="KW-1185">Reference proteome</keyword>
<sequence>MIVKWMAAALTAAALAAMPAAPAQAGGPHHRPGRPVLVEPLPASLWLPGTATAHRIRYTSTGLHGRPVVVAGAVFIPEGKAPQRGWPVISWAHGTVGVADGCAQSVAGRSPRDVTYLSAWLRAGYAVVATEYEGLGTPGPHPYLHGASEAYGVIDMVRAARAVHRSLSRAWLAVGQSQGGQAALFTGAMTDRYAPELDYRGTIATAPPSQWRTLIDVARAFEPTAPAVPNVLLILEMLRAAHPHTFDPTGYLTPAGADLFARARTQLCFAELAELLAGRTTADVYDVDAAEREQLTRLMERDADIPIVRHRRPVFIAQGTADTVVYPTASKTTADQLAAAGTDVTFRFYPGADHSGPMAAALPELIAWANTHMTR</sequence>
<dbReference type="RefSeq" id="WP_203769879.1">
    <property type="nucleotide sequence ID" value="NZ_BAAABO010000029.1"/>
</dbReference>
<dbReference type="PANTHER" id="PTHR34853">
    <property type="match status" value="1"/>
</dbReference>
<protein>
    <submittedName>
        <fullName evidence="2">Lipase</fullName>
    </submittedName>
</protein>
<gene>
    <name evidence="2" type="ORF">Ade02nite_54440</name>
</gene>
<name>A0ABQ3YA15_9ACTN</name>
<dbReference type="InterPro" id="IPR005152">
    <property type="entry name" value="Lipase_secreted"/>
</dbReference>
<accession>A0ABQ3YA15</accession>
<keyword evidence="1" id="KW-0732">Signal</keyword>
<feature type="chain" id="PRO_5046691032" evidence="1">
    <location>
        <begin position="26"/>
        <end position="375"/>
    </location>
</feature>
<comment type="caution">
    <text evidence="2">The sequence shown here is derived from an EMBL/GenBank/DDBJ whole genome shotgun (WGS) entry which is preliminary data.</text>
</comment>
<dbReference type="PANTHER" id="PTHR34853:SF1">
    <property type="entry name" value="LIPASE 5"/>
    <property type="match status" value="1"/>
</dbReference>
<dbReference type="Proteomes" id="UP000609879">
    <property type="component" value="Unassembled WGS sequence"/>
</dbReference>
<dbReference type="Gene3D" id="3.40.50.1820">
    <property type="entry name" value="alpha/beta hydrolase"/>
    <property type="match status" value="2"/>
</dbReference>